<dbReference type="Proteomes" id="UP000827872">
    <property type="component" value="Linkage Group LG05"/>
</dbReference>
<comment type="caution">
    <text evidence="1">The sequence shown here is derived from an EMBL/GenBank/DDBJ whole genome shotgun (WGS) entry which is preliminary data.</text>
</comment>
<protein>
    <submittedName>
        <fullName evidence="1">A1-alpha2 repression</fullName>
    </submittedName>
</protein>
<sequence>MAEMQMDQDLAQRLFFEGGTVIILNMPEGTELGIDYNTWQVGPKFRGIKMIPPGIHFLHYSSVNNHNIKESGPRMGFFLNLQQRDLRVFHWDQAKEEVDLTPAPENETEAMRSNLMEMDKFMGAYPYGTLKKWISLTNFINESIMQKLQPESGQICAFSEVLPVLAGRYTKDRVEQNLPPYDTECKSYAEGLARLPKMQVKAGTEIRFTEMPKQMYPQGATPAEVTRHSMDLSYALETVINKQYSNNAQDVLGELQFAFVCFLIGNVYEAFEHWKNLLNLLCRSEDAIAKHHSLFSSLISVLYHQLSEIPSDFFVDIVSHDNFLTSTLQLVIDWWETRNVMMASYHMCSDTHVSSFVEVFFSYTCSPAVERSLRKKAERFKTHLTKKFKWDFEAEPEDCAPIVVELPEGTLVD</sequence>
<proteinExistence type="predicted"/>
<organism evidence="1 2">
    <name type="scientific">Sphaerodactylus townsendi</name>
    <dbReference type="NCBI Taxonomy" id="933632"/>
    <lineage>
        <taxon>Eukaryota</taxon>
        <taxon>Metazoa</taxon>
        <taxon>Chordata</taxon>
        <taxon>Craniata</taxon>
        <taxon>Vertebrata</taxon>
        <taxon>Euteleostomi</taxon>
        <taxon>Lepidosauria</taxon>
        <taxon>Squamata</taxon>
        <taxon>Bifurcata</taxon>
        <taxon>Gekkota</taxon>
        <taxon>Sphaerodactylidae</taxon>
        <taxon>Sphaerodactylus</taxon>
    </lineage>
</organism>
<dbReference type="EMBL" id="CM037618">
    <property type="protein sequence ID" value="KAH8000583.1"/>
    <property type="molecule type" value="Genomic_DNA"/>
</dbReference>
<evidence type="ECO:0000313" key="1">
    <source>
        <dbReference type="EMBL" id="KAH8000583.1"/>
    </source>
</evidence>
<name>A0ACB8F5Z7_9SAUR</name>
<gene>
    <name evidence="1" type="primary">AAR2</name>
    <name evidence="1" type="ORF">K3G42_026470</name>
</gene>
<accession>A0ACB8F5Z7</accession>
<keyword evidence="2" id="KW-1185">Reference proteome</keyword>
<evidence type="ECO:0000313" key="2">
    <source>
        <dbReference type="Proteomes" id="UP000827872"/>
    </source>
</evidence>
<reference evidence="1" key="1">
    <citation type="submission" date="2021-08" db="EMBL/GenBank/DDBJ databases">
        <title>The first chromosome-level gecko genome reveals the dynamic sex chromosomes of Neotropical dwarf geckos (Sphaerodactylidae: Sphaerodactylus).</title>
        <authorList>
            <person name="Pinto B.J."/>
            <person name="Keating S.E."/>
            <person name="Gamble T."/>
        </authorList>
    </citation>
    <scope>NUCLEOTIDE SEQUENCE</scope>
    <source>
        <strain evidence="1">TG3544</strain>
    </source>
</reference>